<reference evidence="1" key="1">
    <citation type="journal article" date="2014" name="Front. Microbiol.">
        <title>High frequency of phylogenetically diverse reductive dehalogenase-homologous genes in deep subseafloor sedimentary metagenomes.</title>
        <authorList>
            <person name="Kawai M."/>
            <person name="Futagami T."/>
            <person name="Toyoda A."/>
            <person name="Takaki Y."/>
            <person name="Nishi S."/>
            <person name="Hori S."/>
            <person name="Arai W."/>
            <person name="Tsubouchi T."/>
            <person name="Morono Y."/>
            <person name="Uchiyama I."/>
            <person name="Ito T."/>
            <person name="Fujiyama A."/>
            <person name="Inagaki F."/>
            <person name="Takami H."/>
        </authorList>
    </citation>
    <scope>NUCLEOTIDE SEQUENCE</scope>
    <source>
        <strain evidence="1">Expedition CK06-06</strain>
    </source>
</reference>
<comment type="caution">
    <text evidence="1">The sequence shown here is derived from an EMBL/GenBank/DDBJ whole genome shotgun (WGS) entry which is preliminary data.</text>
</comment>
<dbReference type="AlphaFoldDB" id="X1SZL3"/>
<evidence type="ECO:0000313" key="1">
    <source>
        <dbReference type="EMBL" id="GAI84571.1"/>
    </source>
</evidence>
<sequence>NLVVVEIKPVNVKDDIKELRGDFDKLKRFISKANYYRAIILI</sequence>
<organism evidence="1">
    <name type="scientific">marine sediment metagenome</name>
    <dbReference type="NCBI Taxonomy" id="412755"/>
    <lineage>
        <taxon>unclassified sequences</taxon>
        <taxon>metagenomes</taxon>
        <taxon>ecological metagenomes</taxon>
    </lineage>
</organism>
<accession>X1SZL3</accession>
<name>X1SZL3_9ZZZZ</name>
<feature type="non-terminal residue" evidence="1">
    <location>
        <position position="1"/>
    </location>
</feature>
<proteinExistence type="predicted"/>
<dbReference type="EMBL" id="BARW01008455">
    <property type="protein sequence ID" value="GAI84571.1"/>
    <property type="molecule type" value="Genomic_DNA"/>
</dbReference>
<gene>
    <name evidence="1" type="ORF">S12H4_17323</name>
</gene>
<protein>
    <submittedName>
        <fullName evidence="1">Uncharacterized protein</fullName>
    </submittedName>
</protein>